<keyword evidence="1" id="KW-0732">Signal</keyword>
<keyword evidence="3" id="KW-1185">Reference proteome</keyword>
<evidence type="ECO:0000256" key="1">
    <source>
        <dbReference type="SAM" id="SignalP"/>
    </source>
</evidence>
<name>A0A9P3GQ53_9APHY</name>
<comment type="caution">
    <text evidence="2">The sequence shown here is derived from an EMBL/GenBank/DDBJ whole genome shotgun (WGS) entry which is preliminary data.</text>
</comment>
<feature type="signal peptide" evidence="1">
    <location>
        <begin position="1"/>
        <end position="26"/>
    </location>
</feature>
<dbReference type="AlphaFoldDB" id="A0A9P3GQ53"/>
<feature type="chain" id="PRO_5040189129" description="Secreted protein" evidence="1">
    <location>
        <begin position="27"/>
        <end position="87"/>
    </location>
</feature>
<protein>
    <recommendedName>
        <fullName evidence="4">Secreted protein</fullName>
    </recommendedName>
</protein>
<organism evidence="2 3">
    <name type="scientific">Phanerochaete sordida</name>
    <dbReference type="NCBI Taxonomy" id="48140"/>
    <lineage>
        <taxon>Eukaryota</taxon>
        <taxon>Fungi</taxon>
        <taxon>Dikarya</taxon>
        <taxon>Basidiomycota</taxon>
        <taxon>Agaricomycotina</taxon>
        <taxon>Agaricomycetes</taxon>
        <taxon>Polyporales</taxon>
        <taxon>Phanerochaetaceae</taxon>
        <taxon>Phanerochaete</taxon>
    </lineage>
</organism>
<accession>A0A9P3GQ53</accession>
<evidence type="ECO:0008006" key="4">
    <source>
        <dbReference type="Google" id="ProtNLM"/>
    </source>
</evidence>
<evidence type="ECO:0000313" key="3">
    <source>
        <dbReference type="Proteomes" id="UP000703269"/>
    </source>
</evidence>
<dbReference type="Proteomes" id="UP000703269">
    <property type="component" value="Unassembled WGS sequence"/>
</dbReference>
<reference evidence="2 3" key="1">
    <citation type="submission" date="2021-08" db="EMBL/GenBank/DDBJ databases">
        <title>Draft Genome Sequence of Phanerochaete sordida strain YK-624.</title>
        <authorList>
            <person name="Mori T."/>
            <person name="Dohra H."/>
            <person name="Suzuki T."/>
            <person name="Kawagishi H."/>
            <person name="Hirai H."/>
        </authorList>
    </citation>
    <scope>NUCLEOTIDE SEQUENCE [LARGE SCALE GENOMIC DNA]</scope>
    <source>
        <strain evidence="2 3">YK-624</strain>
    </source>
</reference>
<evidence type="ECO:0000313" key="2">
    <source>
        <dbReference type="EMBL" id="GJE99680.1"/>
    </source>
</evidence>
<gene>
    <name evidence="2" type="ORF">PsYK624_159510</name>
</gene>
<sequence length="87" mass="9758">MAQALAVIRCFILFVMMICLEWTASSHPIKQQKPLLLFSNPGFCCETRALRLESYTNVLIKAFEYVDMVPIVFPTATGGNICIVCLI</sequence>
<proteinExistence type="predicted"/>
<dbReference type="EMBL" id="BPQB01000116">
    <property type="protein sequence ID" value="GJE99680.1"/>
    <property type="molecule type" value="Genomic_DNA"/>
</dbReference>